<feature type="chain" id="PRO_5016884084" evidence="1">
    <location>
        <begin position="29"/>
        <end position="227"/>
    </location>
</feature>
<evidence type="ECO:0000313" key="3">
    <source>
        <dbReference type="Proteomes" id="UP000253941"/>
    </source>
</evidence>
<sequence length="227" mass="23185">MRGKIVFTTLASVALALGMAAAASPAMADSGPGYRVEITNLTRGQTFTPVLLASHKAGLRIFNPGQPASLELEALAEAGDITPLENLLISRPDAVLETAASAGPVPPGASVTLTVPTQGAFTHISLGAMLVPTNDAFFSLTDMAGPRGNKSAVHYSPAYDAGTEPNSELCADIPGGGGCAGEGLSAEDGEGYVHIHAGIHGIGDLAENTFDWRNPVARIVISRVPAM</sequence>
<dbReference type="RefSeq" id="WP_114582949.1">
    <property type="nucleotide sequence ID" value="NZ_QPMH01000015.1"/>
</dbReference>
<dbReference type="InterPro" id="IPR009465">
    <property type="entry name" value="Spondin_N"/>
</dbReference>
<keyword evidence="1" id="KW-0732">Signal</keyword>
<proteinExistence type="predicted"/>
<dbReference type="InterPro" id="IPR038678">
    <property type="entry name" value="Spondin_N_sf"/>
</dbReference>
<feature type="signal peptide" evidence="1">
    <location>
        <begin position="1"/>
        <end position="28"/>
    </location>
</feature>
<name>A0A369T711_9PROT</name>
<protein>
    <submittedName>
        <fullName evidence="2">Uncharacterized protein</fullName>
    </submittedName>
</protein>
<keyword evidence="3" id="KW-1185">Reference proteome</keyword>
<dbReference type="Proteomes" id="UP000253941">
    <property type="component" value="Unassembled WGS sequence"/>
</dbReference>
<comment type="caution">
    <text evidence="2">The sequence shown here is derived from an EMBL/GenBank/DDBJ whole genome shotgun (WGS) entry which is preliminary data.</text>
</comment>
<dbReference type="Gene3D" id="2.60.40.2130">
    <property type="entry name" value="F-spondin domain"/>
    <property type="match status" value="1"/>
</dbReference>
<evidence type="ECO:0000313" key="2">
    <source>
        <dbReference type="EMBL" id="RDD61121.1"/>
    </source>
</evidence>
<evidence type="ECO:0000256" key="1">
    <source>
        <dbReference type="SAM" id="SignalP"/>
    </source>
</evidence>
<gene>
    <name evidence="2" type="ORF">DRB17_14575</name>
</gene>
<accession>A0A369T711</accession>
<dbReference type="AlphaFoldDB" id="A0A369T711"/>
<reference evidence="2 3" key="1">
    <citation type="submission" date="2018-07" db="EMBL/GenBank/DDBJ databases">
        <title>Venubactetium sediminum gen. nov., sp. nov., isolated from a marine solar saltern.</title>
        <authorList>
            <person name="Wang S."/>
        </authorList>
    </citation>
    <scope>NUCLEOTIDE SEQUENCE [LARGE SCALE GENOMIC DNA]</scope>
    <source>
        <strain evidence="2 3">WD2A32</strain>
    </source>
</reference>
<dbReference type="NCBIfam" id="NF038123">
    <property type="entry name" value="NF038123_dom"/>
    <property type="match status" value="1"/>
</dbReference>
<organism evidence="2 3">
    <name type="scientific">Ferruginivarius sediminum</name>
    <dbReference type="NCBI Taxonomy" id="2661937"/>
    <lineage>
        <taxon>Bacteria</taxon>
        <taxon>Pseudomonadati</taxon>
        <taxon>Pseudomonadota</taxon>
        <taxon>Alphaproteobacteria</taxon>
        <taxon>Rhodospirillales</taxon>
        <taxon>Rhodospirillaceae</taxon>
        <taxon>Ferruginivarius</taxon>
    </lineage>
</organism>
<dbReference type="EMBL" id="QPMH01000015">
    <property type="protein sequence ID" value="RDD61121.1"/>
    <property type="molecule type" value="Genomic_DNA"/>
</dbReference>